<accession>A0A7J7Y905</accession>
<name>A0A7J7Y905_PIPKU</name>
<proteinExistence type="predicted"/>
<reference evidence="1 2" key="1">
    <citation type="journal article" date="2020" name="Nature">
        <title>Six reference-quality genomes reveal evolution of bat adaptations.</title>
        <authorList>
            <person name="Jebb D."/>
            <person name="Huang Z."/>
            <person name="Pippel M."/>
            <person name="Hughes G.M."/>
            <person name="Lavrichenko K."/>
            <person name="Devanna P."/>
            <person name="Winkler S."/>
            <person name="Jermiin L.S."/>
            <person name="Skirmuntt E.C."/>
            <person name="Katzourakis A."/>
            <person name="Burkitt-Gray L."/>
            <person name="Ray D.A."/>
            <person name="Sullivan K.A.M."/>
            <person name="Roscito J.G."/>
            <person name="Kirilenko B.M."/>
            <person name="Davalos L.M."/>
            <person name="Corthals A.P."/>
            <person name="Power M.L."/>
            <person name="Jones G."/>
            <person name="Ransome R.D."/>
            <person name="Dechmann D.K.N."/>
            <person name="Locatelli A.G."/>
            <person name="Puechmaille S.J."/>
            <person name="Fedrigo O."/>
            <person name="Jarvis E.D."/>
            <person name="Hiller M."/>
            <person name="Vernes S.C."/>
            <person name="Myers E.W."/>
            <person name="Teeling E.C."/>
        </authorList>
    </citation>
    <scope>NUCLEOTIDE SEQUENCE [LARGE SCALE GENOMIC DNA]</scope>
    <source>
        <strain evidence="1">MPipKuh1</strain>
        <tissue evidence="1">Flight muscle</tissue>
    </source>
</reference>
<dbReference type="EMBL" id="JACAGB010000006">
    <property type="protein sequence ID" value="KAF6358433.1"/>
    <property type="molecule type" value="Genomic_DNA"/>
</dbReference>
<keyword evidence="2" id="KW-1185">Reference proteome</keyword>
<comment type="caution">
    <text evidence="1">The sequence shown here is derived from an EMBL/GenBank/DDBJ whole genome shotgun (WGS) entry which is preliminary data.</text>
</comment>
<organism evidence="1 2">
    <name type="scientific">Pipistrellus kuhlii</name>
    <name type="common">Kuhl's pipistrelle</name>
    <dbReference type="NCBI Taxonomy" id="59472"/>
    <lineage>
        <taxon>Eukaryota</taxon>
        <taxon>Metazoa</taxon>
        <taxon>Chordata</taxon>
        <taxon>Craniata</taxon>
        <taxon>Vertebrata</taxon>
        <taxon>Euteleostomi</taxon>
        <taxon>Mammalia</taxon>
        <taxon>Eutheria</taxon>
        <taxon>Laurasiatheria</taxon>
        <taxon>Chiroptera</taxon>
        <taxon>Yangochiroptera</taxon>
        <taxon>Vespertilionidae</taxon>
        <taxon>Pipistrellus</taxon>
    </lineage>
</organism>
<evidence type="ECO:0000313" key="1">
    <source>
        <dbReference type="EMBL" id="KAF6358433.1"/>
    </source>
</evidence>
<protein>
    <submittedName>
        <fullName evidence="1">Uncharacterized protein</fullName>
    </submittedName>
</protein>
<evidence type="ECO:0000313" key="2">
    <source>
        <dbReference type="Proteomes" id="UP000558488"/>
    </source>
</evidence>
<gene>
    <name evidence="1" type="ORF">mPipKuh1_010261</name>
</gene>
<sequence length="120" mass="13863">MHHVLETKPLVFIGFLSVSVLRESIYSHSSHRDNCASFLTVSPALFRLFTPCPSQLTQKAKFCDYIALIWSPHSFNSIHFVIDQIFMMLTFNVLKIIGLPKYVIESLPSIRRDKVMTKYL</sequence>
<dbReference type="Proteomes" id="UP000558488">
    <property type="component" value="Unassembled WGS sequence"/>
</dbReference>
<dbReference type="AlphaFoldDB" id="A0A7J7Y905"/>